<evidence type="ECO:0000259" key="1">
    <source>
        <dbReference type="Pfam" id="PF04965"/>
    </source>
</evidence>
<name>A0A7X5X7G3_STRMQ</name>
<evidence type="ECO:0000313" key="3">
    <source>
        <dbReference type="Proteomes" id="UP000536624"/>
    </source>
</evidence>
<dbReference type="EMBL" id="JAALLH010000001">
    <property type="protein sequence ID" value="NIY68040.1"/>
    <property type="molecule type" value="Genomic_DNA"/>
</dbReference>
<feature type="domain" description="IraD/Gp25-like" evidence="1">
    <location>
        <begin position="252"/>
        <end position="332"/>
    </location>
</feature>
<dbReference type="InterPro" id="IPR038128">
    <property type="entry name" value="Gamma_PGA_hydro_sf"/>
</dbReference>
<evidence type="ECO:0000313" key="2">
    <source>
        <dbReference type="EMBL" id="NIY68040.1"/>
    </source>
</evidence>
<sequence length="362" mass="38072">MTFANFRQLAAAKILGIDYDIKNRYGTGTYLLHAAIHGGAIEPPASQLAAYCAGDGAFYSFEGLTLTAPELALAPTAFDEPFAVVNVANSARTVVWHGVEDQQEGEQVTYISGADSVLGALLVQELTAAGFTTDHAPVSFAGDNPQNICNRNAPRAGVQLDLSRSLRRSFYADGDLSTAAVALPENRLPVFFAYADAVRRACSLVPLDDGSEDTPPVITQPRAPTDPAASVAMRTPFAIDHSGGVDSTADPREQLLDRVQALVATLPGERVMRATYGVPTSATLFATNPEVAHDQVQRAVIDAVAEYEPQAVVSAISADVVESLGAVNVHVQVSRADVPGAERDTTRTVGVLVGGSVVSTPR</sequence>
<protein>
    <recommendedName>
        <fullName evidence="1">IraD/Gp25-like domain-containing protein</fullName>
    </recommendedName>
</protein>
<dbReference type="InterPro" id="IPR007048">
    <property type="entry name" value="IraD/Gp25-like"/>
</dbReference>
<reference evidence="2 3" key="1">
    <citation type="submission" date="2020-02" db="EMBL/GenBank/DDBJ databases">
        <title>Streptomyces malaysiensis DSM14702 (JHCC583434, PFL_A843) Genome sequencing and assembly.</title>
        <authorList>
            <person name="Samborskyy M."/>
        </authorList>
    </citation>
    <scope>NUCLEOTIDE SEQUENCE [LARGE SCALE GENOMIC DNA]</scope>
    <source>
        <strain evidence="2 3">DSM 14702</strain>
    </source>
</reference>
<dbReference type="Gene3D" id="3.40.630.100">
    <property type="entry name" value="Poly-gamma-glutamate hydrolase, zinc-binding motif"/>
    <property type="match status" value="1"/>
</dbReference>
<dbReference type="Pfam" id="PF04965">
    <property type="entry name" value="GPW_gp25"/>
    <property type="match status" value="1"/>
</dbReference>
<comment type="caution">
    <text evidence="2">The sequence shown here is derived from an EMBL/GenBank/DDBJ whole genome shotgun (WGS) entry which is preliminary data.</text>
</comment>
<dbReference type="Pfam" id="PF05908">
    <property type="entry name" value="Gamma_PGA_hydro"/>
    <property type="match status" value="1"/>
</dbReference>
<dbReference type="SUPFAM" id="SSF160719">
    <property type="entry name" value="gpW/gp25-like"/>
    <property type="match status" value="1"/>
</dbReference>
<dbReference type="Gene3D" id="3.10.450.40">
    <property type="match status" value="1"/>
</dbReference>
<organism evidence="2 3">
    <name type="scientific">Streptomyces malaysiensis</name>
    <dbReference type="NCBI Taxonomy" id="92644"/>
    <lineage>
        <taxon>Bacteria</taxon>
        <taxon>Bacillati</taxon>
        <taxon>Actinomycetota</taxon>
        <taxon>Actinomycetes</taxon>
        <taxon>Kitasatosporales</taxon>
        <taxon>Streptomycetaceae</taxon>
        <taxon>Streptomyces</taxon>
        <taxon>Streptomyces violaceusniger group</taxon>
    </lineage>
</organism>
<proteinExistence type="predicted"/>
<accession>A0A7X5X7G3</accession>
<dbReference type="RefSeq" id="WP_167503164.1">
    <property type="nucleotide sequence ID" value="NZ_JAALLH010000001.1"/>
</dbReference>
<dbReference type="AlphaFoldDB" id="A0A7X5X7G3"/>
<dbReference type="InterPro" id="IPR008585">
    <property type="entry name" value="Gamma_PGA_hydro"/>
</dbReference>
<gene>
    <name evidence="2" type="ORF">SMALB_6118</name>
</gene>
<dbReference type="Proteomes" id="UP000536624">
    <property type="component" value="Unassembled WGS sequence"/>
</dbReference>